<name>A0A125A9D0_9BURK</name>
<proteinExistence type="predicted"/>
<evidence type="ECO:0000313" key="1">
    <source>
        <dbReference type="EMBL" id="KVV40987.1"/>
    </source>
</evidence>
<gene>
    <name evidence="1" type="ORF">WT27_13815</name>
</gene>
<keyword evidence="2" id="KW-1185">Reference proteome</keyword>
<dbReference type="Pfam" id="PF13328">
    <property type="entry name" value="HD_4"/>
    <property type="match status" value="1"/>
</dbReference>
<dbReference type="AlphaFoldDB" id="A0A125A9D0"/>
<evidence type="ECO:0008006" key="3">
    <source>
        <dbReference type="Google" id="ProtNLM"/>
    </source>
</evidence>
<sequence length="143" mass="16003">MEILDAYRLAARLHAGQTDKVGRPYIEHLTRVFLRVCERGGSREQQIASLLHDVVEDGKATPAELLADGVPQAAVEIIMVLTKVPHETYVEYVLRVKLHAKAVPVKHCDLEDNSDPERLALLDHDTAARLQEKYDQALSLLTT</sequence>
<comment type="caution">
    <text evidence="1">The sequence shown here is derived from an EMBL/GenBank/DDBJ whole genome shotgun (WGS) entry which is preliminary data.</text>
</comment>
<dbReference type="SUPFAM" id="SSF109604">
    <property type="entry name" value="HD-domain/PDEase-like"/>
    <property type="match status" value="1"/>
</dbReference>
<reference evidence="1 2" key="1">
    <citation type="submission" date="2015-11" db="EMBL/GenBank/DDBJ databases">
        <title>Expanding the genomic diversity of Burkholderia species for the development of highly accurate diagnostics.</title>
        <authorList>
            <person name="Sahl J."/>
            <person name="Keim P."/>
            <person name="Wagner D."/>
        </authorList>
    </citation>
    <scope>NUCLEOTIDE SEQUENCE [LARGE SCALE GENOMIC DNA]</scope>
    <source>
        <strain evidence="1 2">MSMB1301WGS</strain>
    </source>
</reference>
<protein>
    <recommendedName>
        <fullName evidence="3">Phosphohydrolase</fullName>
    </recommendedName>
</protein>
<dbReference type="Proteomes" id="UP000062317">
    <property type="component" value="Unassembled WGS sequence"/>
</dbReference>
<organism evidence="1 2">
    <name type="scientific">Burkholderia territorii</name>
    <dbReference type="NCBI Taxonomy" id="1503055"/>
    <lineage>
        <taxon>Bacteria</taxon>
        <taxon>Pseudomonadati</taxon>
        <taxon>Pseudomonadota</taxon>
        <taxon>Betaproteobacteria</taxon>
        <taxon>Burkholderiales</taxon>
        <taxon>Burkholderiaceae</taxon>
        <taxon>Burkholderia</taxon>
        <taxon>Burkholderia cepacia complex</taxon>
    </lineage>
</organism>
<dbReference type="Gene3D" id="1.10.3210.10">
    <property type="entry name" value="Hypothetical protein af1432"/>
    <property type="match status" value="1"/>
</dbReference>
<evidence type="ECO:0000313" key="2">
    <source>
        <dbReference type="Proteomes" id="UP000062317"/>
    </source>
</evidence>
<dbReference type="RefSeq" id="WP_060108325.1">
    <property type="nucleotide sequence ID" value="NZ_LPEQ01000113.1"/>
</dbReference>
<accession>A0A125A9D0</accession>
<dbReference type="EMBL" id="LPEQ01000113">
    <property type="protein sequence ID" value="KVV40987.1"/>
    <property type="molecule type" value="Genomic_DNA"/>
</dbReference>